<sequence>MEFIDANFDTPKGGNMKEIELLRSKKQIILQGSPGTGKTYLAKQIVEEITLKNKNSVFTKEFIKDNLITGTFLKTDSGQKFKVLGVNFDKNEIYYNFKDNNSYKLKIGNKKVTNDLEIFNIIDVDNHYSPEYRKSIERYLNLKKYSTIIQFHPAYSYEDFVRGIVAETGEEGISYTVKNKVLAEMAENALETPDKDFVLIIDEINRANLSAVLGELIYALEYRGEAVESMYEYEGSRKIILPENLYIIGTMNTADRSVGYIDYAIRRRFAFVDVDTDKSVIPAGEATTLFEAVEKLFNKHLNKEEFELNDVMIGHSYFLQDDLELALAYEIKPILHEYRKDGVLVDREDKLKDKIEALKTED</sequence>
<proteinExistence type="predicted"/>
<evidence type="ECO:0000259" key="1">
    <source>
        <dbReference type="SMART" id="SM00382"/>
    </source>
</evidence>
<dbReference type="SMART" id="SM00382">
    <property type="entry name" value="AAA"/>
    <property type="match status" value="1"/>
</dbReference>
<dbReference type="EMBL" id="FPHZ01000097">
    <property type="protein sequence ID" value="SFV87868.1"/>
    <property type="molecule type" value="Genomic_DNA"/>
</dbReference>
<dbReference type="InterPro" id="IPR003593">
    <property type="entry name" value="AAA+_ATPase"/>
</dbReference>
<gene>
    <name evidence="2" type="ORF">MNB_SUP05-SYMBIONT-5-914</name>
</gene>
<accession>A0A1W1E1X2</accession>
<reference evidence="2" key="1">
    <citation type="submission" date="2016-10" db="EMBL/GenBank/DDBJ databases">
        <authorList>
            <person name="de Groot N.N."/>
        </authorList>
    </citation>
    <scope>NUCLEOTIDE SEQUENCE</scope>
</reference>
<dbReference type="InterPro" id="IPR027417">
    <property type="entry name" value="P-loop_NTPase"/>
</dbReference>
<dbReference type="AlphaFoldDB" id="A0A1W1E1X2"/>
<dbReference type="SUPFAM" id="SSF52540">
    <property type="entry name" value="P-loop containing nucleoside triphosphate hydrolases"/>
    <property type="match status" value="2"/>
</dbReference>
<dbReference type="InterPro" id="IPR052934">
    <property type="entry name" value="Methyl-DNA_Rec/Restrict_Enz"/>
</dbReference>
<evidence type="ECO:0000313" key="2">
    <source>
        <dbReference type="EMBL" id="SFV87868.1"/>
    </source>
</evidence>
<protein>
    <recommendedName>
        <fullName evidence="1">AAA+ ATPase domain-containing protein</fullName>
    </recommendedName>
</protein>
<feature type="domain" description="AAA+ ATPase" evidence="1">
    <location>
        <begin position="24"/>
        <end position="275"/>
    </location>
</feature>
<dbReference type="GO" id="GO:0016887">
    <property type="term" value="F:ATP hydrolysis activity"/>
    <property type="evidence" value="ECO:0007669"/>
    <property type="project" value="InterPro"/>
</dbReference>
<dbReference type="PANTHER" id="PTHR37291:SF1">
    <property type="entry name" value="TYPE IV METHYL-DIRECTED RESTRICTION ENZYME ECOKMCRB SUBUNIT"/>
    <property type="match status" value="1"/>
</dbReference>
<dbReference type="GO" id="GO:0005524">
    <property type="term" value="F:ATP binding"/>
    <property type="evidence" value="ECO:0007669"/>
    <property type="project" value="InterPro"/>
</dbReference>
<dbReference type="PANTHER" id="PTHR37291">
    <property type="entry name" value="5-METHYLCYTOSINE-SPECIFIC RESTRICTION ENZYME B"/>
    <property type="match status" value="1"/>
</dbReference>
<organism evidence="2">
    <name type="scientific">hydrothermal vent metagenome</name>
    <dbReference type="NCBI Taxonomy" id="652676"/>
    <lineage>
        <taxon>unclassified sequences</taxon>
        <taxon>metagenomes</taxon>
        <taxon>ecological metagenomes</taxon>
    </lineage>
</organism>
<dbReference type="Gene3D" id="3.40.50.300">
    <property type="entry name" value="P-loop containing nucleotide triphosphate hydrolases"/>
    <property type="match status" value="1"/>
</dbReference>
<dbReference type="Pfam" id="PF07728">
    <property type="entry name" value="AAA_5"/>
    <property type="match status" value="1"/>
</dbReference>
<name>A0A1W1E1X2_9ZZZZ</name>
<dbReference type="InterPro" id="IPR011704">
    <property type="entry name" value="ATPase_dyneun-rel_AAA"/>
</dbReference>